<name>M5ET86_9HYPH</name>
<comment type="caution">
    <text evidence="2">The sequence shown here is derived from an EMBL/GenBank/DDBJ whole genome shotgun (WGS) entry which is preliminary data.</text>
</comment>
<proteinExistence type="predicted"/>
<feature type="region of interest" description="Disordered" evidence="1">
    <location>
        <begin position="1"/>
        <end position="26"/>
    </location>
</feature>
<dbReference type="AlphaFoldDB" id="M5ET86"/>
<dbReference type="EMBL" id="CAUM01000126">
    <property type="protein sequence ID" value="CCV07477.1"/>
    <property type="molecule type" value="Genomic_DNA"/>
</dbReference>
<sequence length="62" mass="7082">MFTSQCNTGVSESTFKTPDTIKNASERQASQHRTWIFGVGAWGWRIGDGLVWKIQARRIGRR</sequence>
<evidence type="ECO:0000313" key="3">
    <source>
        <dbReference type="Proteomes" id="UP000012062"/>
    </source>
</evidence>
<evidence type="ECO:0000313" key="2">
    <source>
        <dbReference type="EMBL" id="CCV07477.1"/>
    </source>
</evidence>
<accession>M5ET86</accession>
<evidence type="ECO:0000256" key="1">
    <source>
        <dbReference type="SAM" id="MobiDB-lite"/>
    </source>
</evidence>
<protein>
    <submittedName>
        <fullName evidence="2">Uncharacterized protein</fullName>
    </submittedName>
</protein>
<keyword evidence="3" id="KW-1185">Reference proteome</keyword>
<reference evidence="2 3" key="1">
    <citation type="submission" date="2013-02" db="EMBL/GenBank/DDBJ databases">
        <authorList>
            <person name="Genoscope - CEA"/>
        </authorList>
    </citation>
    <scope>NUCLEOTIDE SEQUENCE [LARGE SCALE GENOMIC DNA]</scope>
    <source>
        <strain evidence="2 3">STM 2683</strain>
    </source>
</reference>
<gene>
    <name evidence="2" type="ORF">MESS2_580020</name>
</gene>
<dbReference type="Proteomes" id="UP000012062">
    <property type="component" value="Unassembled WGS sequence"/>
</dbReference>
<organism evidence="2 3">
    <name type="scientific">Mesorhizobium metallidurans STM 2683</name>
    <dbReference type="NCBI Taxonomy" id="1297569"/>
    <lineage>
        <taxon>Bacteria</taxon>
        <taxon>Pseudomonadati</taxon>
        <taxon>Pseudomonadota</taxon>
        <taxon>Alphaproteobacteria</taxon>
        <taxon>Hyphomicrobiales</taxon>
        <taxon>Phyllobacteriaceae</taxon>
        <taxon>Mesorhizobium</taxon>
    </lineage>
</organism>
<dbReference type="STRING" id="1297569.MESS2_580020"/>